<evidence type="ECO:0000313" key="3">
    <source>
        <dbReference type="EMBL" id="OGY16755.1"/>
    </source>
</evidence>
<dbReference type="PANTHER" id="PTHR19328">
    <property type="entry name" value="HEDGEHOG-INTERACTING PROTEIN"/>
    <property type="match status" value="1"/>
</dbReference>
<dbReference type="EMBL" id="MHCH01000039">
    <property type="protein sequence ID" value="OGY16755.1"/>
    <property type="molecule type" value="Genomic_DNA"/>
</dbReference>
<accession>A0A1G1VMY8</accession>
<comment type="caution">
    <text evidence="3">The sequence shown here is derived from an EMBL/GenBank/DDBJ whole genome shotgun (WGS) entry which is preliminary data.</text>
</comment>
<dbReference type="InterPro" id="IPR011042">
    <property type="entry name" value="6-blade_b-propeller_TolB-like"/>
</dbReference>
<organism evidence="3 4">
    <name type="scientific">Candidatus Chisholmbacteria bacterium RIFCSPHIGHO2_01_FULL_48_12</name>
    <dbReference type="NCBI Taxonomy" id="1797589"/>
    <lineage>
        <taxon>Bacteria</taxon>
        <taxon>Candidatus Chisholmiibacteriota</taxon>
    </lineage>
</organism>
<proteinExistence type="predicted"/>
<dbReference type="InterPro" id="IPR054539">
    <property type="entry name" value="Beta-prop_PDH"/>
</dbReference>
<dbReference type="Proteomes" id="UP000177324">
    <property type="component" value="Unassembled WGS sequence"/>
</dbReference>
<dbReference type="AlphaFoldDB" id="A0A1G1VMY8"/>
<dbReference type="Pfam" id="PF22807">
    <property type="entry name" value="TrAA12"/>
    <property type="match status" value="1"/>
</dbReference>
<feature type="transmembrane region" description="Helical" evidence="1">
    <location>
        <begin position="6"/>
        <end position="29"/>
    </location>
</feature>
<dbReference type="STRING" id="1797589.A2784_04645"/>
<keyword evidence="1" id="KW-0472">Membrane</keyword>
<gene>
    <name evidence="3" type="ORF">A2784_04645</name>
</gene>
<feature type="domain" description="Pyrroloquinoline quinone-dependent pyranose dehydrogenase beta-propeller" evidence="2">
    <location>
        <begin position="46"/>
        <end position="361"/>
    </location>
</feature>
<name>A0A1G1VMY8_9BACT</name>
<dbReference type="Gene3D" id="2.120.10.30">
    <property type="entry name" value="TolB, C-terminal domain"/>
    <property type="match status" value="1"/>
</dbReference>
<dbReference type="PANTHER" id="PTHR19328:SF53">
    <property type="entry name" value="MEMBRANE PROTEIN"/>
    <property type="match status" value="1"/>
</dbReference>
<sequence>MSLTSIILTLGYKLVVLIVAILVGTFFLAKYRSAPPQPKLLSPGEFNLVTFAQNTPNARDLILDPQGTVLVSQPSAGKVVSLADPANPVTVIDGLNSPHGLVFRQSQLYIAESNRVSIFDYDADTKKATNPKPVIDLPGSGGHFTRTILFTPDDKLLISVGSSCNICNESDWRRAKILIANPDGSDLREFATGLRNSVFMTFHPVTRELWATDMGRDWLGDDLPPDEINIVLESKNYGWPYCYGKQVTDPFNNNQLDCATTQSSYIDIPAHSAPLGLAFIPANSAWPQDYWGNLLVAYHGSWNRSIPTGYKIVRYKLDPAGKYEGEEDFLTDVGRPVDILINPDGSAYISDDQNGSIYKLTYERG</sequence>
<evidence type="ECO:0000256" key="1">
    <source>
        <dbReference type="SAM" id="Phobius"/>
    </source>
</evidence>
<reference evidence="3 4" key="1">
    <citation type="journal article" date="2016" name="Nat. Commun.">
        <title>Thousands of microbial genomes shed light on interconnected biogeochemical processes in an aquifer system.</title>
        <authorList>
            <person name="Anantharaman K."/>
            <person name="Brown C.T."/>
            <person name="Hug L.A."/>
            <person name="Sharon I."/>
            <person name="Castelle C.J."/>
            <person name="Probst A.J."/>
            <person name="Thomas B.C."/>
            <person name="Singh A."/>
            <person name="Wilkins M.J."/>
            <person name="Karaoz U."/>
            <person name="Brodie E.L."/>
            <person name="Williams K.H."/>
            <person name="Hubbard S.S."/>
            <person name="Banfield J.F."/>
        </authorList>
    </citation>
    <scope>NUCLEOTIDE SEQUENCE [LARGE SCALE GENOMIC DNA]</scope>
</reference>
<dbReference type="SUPFAM" id="SSF50952">
    <property type="entry name" value="Soluble quinoprotein glucose dehydrogenase"/>
    <property type="match status" value="1"/>
</dbReference>
<evidence type="ECO:0000313" key="4">
    <source>
        <dbReference type="Proteomes" id="UP000177324"/>
    </source>
</evidence>
<keyword evidence="1" id="KW-0812">Transmembrane</keyword>
<protein>
    <recommendedName>
        <fullName evidence="2">Pyrroloquinoline quinone-dependent pyranose dehydrogenase beta-propeller domain-containing protein</fullName>
    </recommendedName>
</protein>
<dbReference type="InterPro" id="IPR011041">
    <property type="entry name" value="Quinoprot_gluc/sorb_DH_b-prop"/>
</dbReference>
<evidence type="ECO:0000259" key="2">
    <source>
        <dbReference type="Pfam" id="PF22807"/>
    </source>
</evidence>
<keyword evidence="1" id="KW-1133">Transmembrane helix</keyword>